<dbReference type="InterPro" id="IPR004838">
    <property type="entry name" value="NHTrfase_class1_PyrdxlP-BS"/>
</dbReference>
<dbReference type="InterPro" id="IPR004839">
    <property type="entry name" value="Aminotransferase_I/II_large"/>
</dbReference>
<dbReference type="Gene3D" id="3.40.640.10">
    <property type="entry name" value="Type I PLP-dependent aspartate aminotransferase-like (Major domain)"/>
    <property type="match status" value="1"/>
</dbReference>
<dbReference type="AlphaFoldDB" id="A0A2R4WYP0"/>
<reference evidence="9 10" key="1">
    <citation type="submission" date="2018-04" db="EMBL/GenBank/DDBJ databases">
        <title>Halococcoides cellulosivorans gen. nov., sp. nov., an extremely halophilic cellulose-utilizing haloarchaeon from hypersaline lakes.</title>
        <authorList>
            <person name="Sorokin D.Y."/>
            <person name="Toshchakov S.V."/>
            <person name="Samarov N.I."/>
            <person name="Korzhenkov A."/>
            <person name="Kublanov I.V."/>
        </authorList>
    </citation>
    <scope>NUCLEOTIDE SEQUENCE [LARGE SCALE GENOMIC DNA]</scope>
    <source>
        <strain evidence="9 10">HArcel1</strain>
    </source>
</reference>
<dbReference type="InterPro" id="IPR050596">
    <property type="entry name" value="AspAT/PAT-like"/>
</dbReference>
<comment type="similarity">
    <text evidence="2 7">Belongs to the class-I pyridoxal-phosphate-dependent aminotransferase family.</text>
</comment>
<evidence type="ECO:0000256" key="3">
    <source>
        <dbReference type="ARBA" id="ARBA00011738"/>
    </source>
</evidence>
<dbReference type="Proteomes" id="UP000244727">
    <property type="component" value="Chromosome"/>
</dbReference>
<evidence type="ECO:0000256" key="5">
    <source>
        <dbReference type="ARBA" id="ARBA00022679"/>
    </source>
</evidence>
<dbReference type="InterPro" id="IPR015424">
    <property type="entry name" value="PyrdxlP-dep_Trfase"/>
</dbReference>
<dbReference type="KEGG" id="harc:HARCEL1_02420"/>
<comment type="cofactor">
    <cofactor evidence="1 7">
        <name>pyridoxal 5'-phosphate</name>
        <dbReference type="ChEBI" id="CHEBI:597326"/>
    </cofactor>
</comment>
<evidence type="ECO:0000256" key="2">
    <source>
        <dbReference type="ARBA" id="ARBA00007441"/>
    </source>
</evidence>
<organism evidence="9 10">
    <name type="scientific">Halococcoides cellulosivorans</name>
    <dbReference type="NCBI Taxonomy" id="1679096"/>
    <lineage>
        <taxon>Archaea</taxon>
        <taxon>Methanobacteriati</taxon>
        <taxon>Methanobacteriota</taxon>
        <taxon>Stenosarchaea group</taxon>
        <taxon>Halobacteria</taxon>
        <taxon>Halobacteriales</taxon>
        <taxon>Haloarculaceae</taxon>
        <taxon>Halococcoides</taxon>
    </lineage>
</organism>
<dbReference type="Pfam" id="PF00155">
    <property type="entry name" value="Aminotran_1_2"/>
    <property type="match status" value="1"/>
</dbReference>
<feature type="domain" description="Aminotransferase class I/classII large" evidence="8">
    <location>
        <begin position="27"/>
        <end position="355"/>
    </location>
</feature>
<sequence length="368" mass="39472">MEYRRPQFYRVMAAARSADRDVVDCARGSPDWGPPEGVRDGLRSMAAADPNAYEYPPAAGLDRLRRAIADRRGVDPERVLVTNGAGAANHVAMATALAERGSEIVAADPVYPYYAGRASLLGNRARLVPVDDEGRLDPDAVRAAASTDTAAVVITTPNNPTGQTLSADAIDELAAIAAHFDAILISDEVYDHFVFAGRHQSALDADAPAVVTNSFSKTLAVPGLRVGYLVAPADLIDDIESRHLLTNVATTRPGQRAVARALETTRPDWYATNRRRVQDRIATFTAGLDAIGAEYYQPDGGFYVFARLPGVGGSFDAVFEMIESGGVAAMPGAAFGDARSEWLRFSMLTPRIETAVDRLTEYVATVEN</sequence>
<accession>A0A2R4WYP0</accession>
<keyword evidence="5 7" id="KW-0808">Transferase</keyword>
<dbReference type="GO" id="GO:0008483">
    <property type="term" value="F:transaminase activity"/>
    <property type="evidence" value="ECO:0007669"/>
    <property type="project" value="UniProtKB-KW"/>
</dbReference>
<dbReference type="InterPro" id="IPR015421">
    <property type="entry name" value="PyrdxlP-dep_Trfase_major"/>
</dbReference>
<evidence type="ECO:0000259" key="8">
    <source>
        <dbReference type="Pfam" id="PF00155"/>
    </source>
</evidence>
<evidence type="ECO:0000256" key="1">
    <source>
        <dbReference type="ARBA" id="ARBA00001933"/>
    </source>
</evidence>
<keyword evidence="4 7" id="KW-0032">Aminotransferase</keyword>
<dbReference type="SUPFAM" id="SSF53383">
    <property type="entry name" value="PLP-dependent transferases"/>
    <property type="match status" value="1"/>
</dbReference>
<protein>
    <recommendedName>
        <fullName evidence="7">Aminotransferase</fullName>
        <ecNumber evidence="7">2.6.1.-</ecNumber>
    </recommendedName>
</protein>
<dbReference type="GO" id="GO:0006520">
    <property type="term" value="P:amino acid metabolic process"/>
    <property type="evidence" value="ECO:0007669"/>
    <property type="project" value="InterPro"/>
</dbReference>
<evidence type="ECO:0000256" key="6">
    <source>
        <dbReference type="ARBA" id="ARBA00022898"/>
    </source>
</evidence>
<dbReference type="GO" id="GO:0030170">
    <property type="term" value="F:pyridoxal phosphate binding"/>
    <property type="evidence" value="ECO:0007669"/>
    <property type="project" value="InterPro"/>
</dbReference>
<dbReference type="EC" id="2.6.1.-" evidence="7"/>
<dbReference type="EMBL" id="CP028858">
    <property type="protein sequence ID" value="AWB26646.1"/>
    <property type="molecule type" value="Genomic_DNA"/>
</dbReference>
<keyword evidence="10" id="KW-1185">Reference proteome</keyword>
<proteinExistence type="inferred from homology"/>
<keyword evidence="6" id="KW-0663">Pyridoxal phosphate</keyword>
<name>A0A2R4WYP0_9EURY</name>
<dbReference type="PROSITE" id="PS00105">
    <property type="entry name" value="AA_TRANSFER_CLASS_1"/>
    <property type="match status" value="1"/>
</dbReference>
<dbReference type="PANTHER" id="PTHR46383:SF2">
    <property type="entry name" value="AMINOTRANSFERASE"/>
    <property type="match status" value="1"/>
</dbReference>
<dbReference type="CDD" id="cd00609">
    <property type="entry name" value="AAT_like"/>
    <property type="match status" value="1"/>
</dbReference>
<dbReference type="PANTHER" id="PTHR46383">
    <property type="entry name" value="ASPARTATE AMINOTRANSFERASE"/>
    <property type="match status" value="1"/>
</dbReference>
<dbReference type="RefSeq" id="WP_108381015.1">
    <property type="nucleotide sequence ID" value="NZ_CP028858.1"/>
</dbReference>
<evidence type="ECO:0000313" key="10">
    <source>
        <dbReference type="Proteomes" id="UP000244727"/>
    </source>
</evidence>
<comment type="subunit">
    <text evidence="3">Homodimer.</text>
</comment>
<evidence type="ECO:0000256" key="4">
    <source>
        <dbReference type="ARBA" id="ARBA00022576"/>
    </source>
</evidence>
<dbReference type="GeneID" id="36511325"/>
<evidence type="ECO:0000256" key="7">
    <source>
        <dbReference type="RuleBase" id="RU000481"/>
    </source>
</evidence>
<gene>
    <name evidence="9" type="ORF">HARCEL1_02420</name>
</gene>
<evidence type="ECO:0000313" key="9">
    <source>
        <dbReference type="EMBL" id="AWB26646.1"/>
    </source>
</evidence>